<gene>
    <name evidence="14" type="ORF">PC110_g16684</name>
    <name evidence="9" type="ORF">PC113_g16510</name>
    <name evidence="10" type="ORF">PC115_g15928</name>
    <name evidence="11" type="ORF">PC117_g17594</name>
    <name evidence="12" type="ORF">PC118_g16386</name>
    <name evidence="13" type="ORF">PC129_g14827</name>
</gene>
<comment type="function">
    <text evidence="6">DNA-dependent RNA polymerase catalyzes the transcription of DNA into RNA using the four ribonucleoside triphosphates as substrates.</text>
</comment>
<dbReference type="InterPro" id="IPR000722">
    <property type="entry name" value="RNA_pol_asu"/>
</dbReference>
<dbReference type="InterPro" id="IPR038593">
    <property type="entry name" value="RNA_pol_Rpb1_7_sf"/>
</dbReference>
<keyword evidence="3 6" id="KW-0808">Transferase</keyword>
<sequence>MTATSTNATIKYETCFPESEVSRVSFFLMGNEDHSKASNCDIISKDLFSNDRPLDNGIYSLSMGTTSYSYRCKTCQNPRDKCPGHFGAIQLRYPVSNPLFRGEVLRWLRQVCHFCGCALGKVSDDGSFKASTSNKAIVCANCHGEQPTITRDMKEPLFLNKRVGPMDDVRLFNDEIEAIFARVSKETALMIGSNPEFHPSSLMLRTVPAVPNNARPDVRKLKSSTRSNNNDTTTFIKNVISTNESVPMLLTAEEKDSQEAILNLLEITYSNMVRDPSGTATASRIVGGNGQALTSLGARLRGKEGRIRGNLEGKRFQHGGRSVICGDNSIDIDEVGIPTAIAKVLQMPEVVRPYNIDRLMTFFLNKNTTYPGCTKLVKGDTGATYHIASMKNNIKLEYGDILYRDLVDGDNVAMNRAPSLLYSAISGHRARILGNGDTFRLSVNVADTLYGGDFDGDAMSIYLPHSLIARNECGTLSNLKRWFISFKDRSPAMGVYHDNAIGISEFTQNKTTISRYHAMQLLSQVKYENYLHRFEELDPSKTEYSGREIISLLLPEINFSKKASFFKPEYSGFIDYKKDETHVVIERGVLKSGVLDKKSIGQGVNDSLFHNVYNEYGVDAAMDLLYNMQQVSTQYLMSRGYTINYDDFAIDKKTLKNINDVTASIIHQSNQLTKKYRAGLITPPIGMTVEEFYEQEQMNILSPGDEFTEVVMSSLDHENNNLAKLVSSGTKGKPTNILQISSSIGQMSIKGKRMRKAFDFQRALPYARRFHDEPEAVGFIADSFVTGVSFMSAIAQQQDGRNGITTKALSTGVTGYHNRKANKALEAVIIDNHRRTMKYDFMLQPLYGDDGVDIRKATYVDFGVLLAGNVDFDKLFKLDESVLPANMRNATMTKVLTEMYEYALYVRTTYRAGYSRIESCNFKDSLMAGQQVLPINPLKVLENVVYYHQDYIKTIDSPLSPLEWRNLLSEIKTRLKYTHFNEICERVKRDVPEHITKSFTLMNIGLDIGLAYKRILDHKVDAKIMKLIADRIVFTYKKSLVEYGTTIGMLASECTSESMTQRILDSIHASGASKSNFLTRIKEVYGAKGTDQLGDPYMDVFIKDEFSDDITTMQQIANEIEMMDLKTFVYRAQIFFEEYNKVRHPDYKNEAKLIFKSFEKHFINQKPPQGLLPWCIRLELSHSILIEKNMQVNAIYRKLLEQFPQLYIVYTDDNAENIVMRIYFKKDMFKRDIAIDQNVVHEFLHSRLLKLVIRGINGIVSATVLKEFVPRTIEQPDGSMKVIRKHIIRTQGTNLTDIINHRAVDIAKTSSNSVIEIQEMYGIHAARMKLMGCLRNLSGSDIHPKHYQLIADTLTYNGYISNIERSGVVDSNPGNTLLSMSYSHPIQAITEAGLSGEQSVVHTNISSSLMMGSTPNVGSNFNGLMMNTRFIEEHTKTTSDLLDDL</sequence>
<dbReference type="EMBL" id="MJFZ01000606">
    <property type="protein sequence ID" value="RAW26909.1"/>
    <property type="molecule type" value="Genomic_DNA"/>
</dbReference>
<dbReference type="GO" id="GO:0003677">
    <property type="term" value="F:DNA binding"/>
    <property type="evidence" value="ECO:0007669"/>
    <property type="project" value="InterPro"/>
</dbReference>
<dbReference type="Pfam" id="PF04990">
    <property type="entry name" value="RNA_pol_Rpb1_7"/>
    <property type="match status" value="1"/>
</dbReference>
<reference evidence="14 15" key="1">
    <citation type="submission" date="2018-01" db="EMBL/GenBank/DDBJ databases">
        <title>Draft genome of the strawberry crown rot pathogen Phytophthora cactorum.</title>
        <authorList>
            <person name="Armitage A.D."/>
            <person name="Lysoe E."/>
            <person name="Nellist C.F."/>
            <person name="Harrison R.J."/>
            <person name="Brurberg M.B."/>
        </authorList>
    </citation>
    <scope>NUCLEOTIDE SEQUENCE [LARGE SCALE GENOMIC DNA]</scope>
    <source>
        <strain evidence="14 15">10300</strain>
    </source>
</reference>
<dbReference type="GO" id="GO:0005665">
    <property type="term" value="C:RNA polymerase II, core complex"/>
    <property type="evidence" value="ECO:0007669"/>
    <property type="project" value="TreeGrafter"/>
</dbReference>
<name>A0A329RRR1_9STRA</name>
<dbReference type="Pfam" id="PF00623">
    <property type="entry name" value="RNA_pol_Rpb1_2"/>
    <property type="match status" value="1"/>
</dbReference>
<dbReference type="Gene3D" id="3.30.1490.180">
    <property type="entry name" value="RNA polymerase ii"/>
    <property type="match status" value="1"/>
</dbReference>
<dbReference type="Gene3D" id="4.10.860.120">
    <property type="entry name" value="RNA polymerase II, clamp domain"/>
    <property type="match status" value="1"/>
</dbReference>
<dbReference type="Gene3D" id="1.10.132.30">
    <property type="match status" value="1"/>
</dbReference>
<dbReference type="SMART" id="SM00663">
    <property type="entry name" value="RPOLA_N"/>
    <property type="match status" value="1"/>
</dbReference>
<feature type="region of interest" description="Disordered" evidence="7">
    <location>
        <begin position="213"/>
        <end position="232"/>
    </location>
</feature>
<dbReference type="EMBL" id="RCMV01000655">
    <property type="protein sequence ID" value="KAG3214264.1"/>
    <property type="molecule type" value="Genomic_DNA"/>
</dbReference>
<dbReference type="OrthoDB" id="409625at2759"/>
<dbReference type="EMBL" id="RCML01000678">
    <property type="protein sequence ID" value="KAG2971278.1"/>
    <property type="molecule type" value="Genomic_DNA"/>
</dbReference>
<dbReference type="Pfam" id="PF04983">
    <property type="entry name" value="RNA_pol_Rpb1_3"/>
    <property type="match status" value="1"/>
</dbReference>
<dbReference type="InterPro" id="IPR007080">
    <property type="entry name" value="RNA_pol_Rpb1_1"/>
</dbReference>
<dbReference type="STRING" id="29920.A0A329RRR1"/>
<dbReference type="InterPro" id="IPR038120">
    <property type="entry name" value="Rpb1_funnel_sf"/>
</dbReference>
<dbReference type="Gene3D" id="1.10.274.100">
    <property type="entry name" value="RNA polymerase Rpb1, domain 3"/>
    <property type="match status" value="1"/>
</dbReference>
<dbReference type="EMBL" id="RCMI01000671">
    <property type="protein sequence ID" value="KAG2901272.1"/>
    <property type="molecule type" value="Genomic_DNA"/>
</dbReference>
<dbReference type="InterPro" id="IPR045867">
    <property type="entry name" value="DNA-dir_RpoC_beta_prime"/>
</dbReference>
<comment type="catalytic activity">
    <reaction evidence="6">
        <text>RNA(n) + a ribonucleoside 5'-triphosphate = RNA(n+1) + diphosphate</text>
        <dbReference type="Rhea" id="RHEA:21248"/>
        <dbReference type="Rhea" id="RHEA-COMP:14527"/>
        <dbReference type="Rhea" id="RHEA-COMP:17342"/>
        <dbReference type="ChEBI" id="CHEBI:33019"/>
        <dbReference type="ChEBI" id="CHEBI:61557"/>
        <dbReference type="ChEBI" id="CHEBI:140395"/>
        <dbReference type="EC" id="2.7.7.6"/>
    </reaction>
</comment>
<protein>
    <recommendedName>
        <fullName evidence="6">DNA-directed RNA polymerase subunit</fullName>
        <ecNumber evidence="6">2.7.7.6</ecNumber>
    </recommendedName>
</protein>
<keyword evidence="5 6" id="KW-0804">Transcription</keyword>
<keyword evidence="2 6" id="KW-0240">DNA-directed RNA polymerase</keyword>
<evidence type="ECO:0000256" key="2">
    <source>
        <dbReference type="ARBA" id="ARBA00022478"/>
    </source>
</evidence>
<dbReference type="PANTHER" id="PTHR19376">
    <property type="entry name" value="DNA-DIRECTED RNA POLYMERASE"/>
    <property type="match status" value="1"/>
</dbReference>
<organism evidence="14 15">
    <name type="scientific">Phytophthora cactorum</name>
    <dbReference type="NCBI Taxonomy" id="29920"/>
    <lineage>
        <taxon>Eukaryota</taxon>
        <taxon>Sar</taxon>
        <taxon>Stramenopiles</taxon>
        <taxon>Oomycota</taxon>
        <taxon>Peronosporomycetes</taxon>
        <taxon>Peronosporales</taxon>
        <taxon>Peronosporaceae</taxon>
        <taxon>Phytophthora</taxon>
    </lineage>
</organism>
<dbReference type="EMBL" id="RCMG01000659">
    <property type="protein sequence ID" value="KAG2850754.1"/>
    <property type="molecule type" value="Genomic_DNA"/>
</dbReference>
<keyword evidence="4 6" id="KW-0548">Nucleotidyltransferase</keyword>
<dbReference type="Pfam" id="PF05000">
    <property type="entry name" value="RNA_pol_Rpb1_4"/>
    <property type="match status" value="1"/>
</dbReference>
<evidence type="ECO:0000313" key="15">
    <source>
        <dbReference type="Proteomes" id="UP000251314"/>
    </source>
</evidence>
<keyword evidence="15" id="KW-1185">Reference proteome</keyword>
<comment type="caution">
    <text evidence="14">The sequence shown here is derived from an EMBL/GenBank/DDBJ whole genome shotgun (WGS) entry which is preliminary data.</text>
</comment>
<dbReference type="Pfam" id="PF04998">
    <property type="entry name" value="RNA_pol_Rpb1_5"/>
    <property type="match status" value="1"/>
</dbReference>
<dbReference type="Proteomes" id="UP000735874">
    <property type="component" value="Unassembled WGS sequence"/>
</dbReference>
<evidence type="ECO:0000256" key="4">
    <source>
        <dbReference type="ARBA" id="ARBA00022695"/>
    </source>
</evidence>
<evidence type="ECO:0000256" key="6">
    <source>
        <dbReference type="RuleBase" id="RU004279"/>
    </source>
</evidence>
<evidence type="ECO:0000256" key="5">
    <source>
        <dbReference type="ARBA" id="ARBA00023163"/>
    </source>
</evidence>
<dbReference type="Proteomes" id="UP000760860">
    <property type="component" value="Unassembled WGS sequence"/>
</dbReference>
<evidence type="ECO:0000259" key="8">
    <source>
        <dbReference type="SMART" id="SM00663"/>
    </source>
</evidence>
<dbReference type="Gene3D" id="2.40.40.20">
    <property type="match status" value="1"/>
</dbReference>
<dbReference type="InterPro" id="IPR044893">
    <property type="entry name" value="RNA_pol_Rpb1_clamp_domain"/>
</dbReference>
<evidence type="ECO:0000256" key="3">
    <source>
        <dbReference type="ARBA" id="ARBA00022679"/>
    </source>
</evidence>
<feature type="domain" description="RNA polymerase N-terminal" evidence="8">
    <location>
        <begin position="200"/>
        <end position="507"/>
    </location>
</feature>
<dbReference type="EC" id="2.7.7.6" evidence="6"/>
<dbReference type="PANTHER" id="PTHR19376:SF37">
    <property type="entry name" value="DNA-DIRECTED RNA POLYMERASE II SUBUNIT RPB1"/>
    <property type="match status" value="1"/>
</dbReference>
<proteinExistence type="inferred from homology"/>
<evidence type="ECO:0000313" key="13">
    <source>
        <dbReference type="EMBL" id="KAG3214264.1"/>
    </source>
</evidence>
<dbReference type="VEuPathDB" id="FungiDB:PC110_g16684"/>
<dbReference type="SUPFAM" id="SSF64484">
    <property type="entry name" value="beta and beta-prime subunits of DNA dependent RNA-polymerase"/>
    <property type="match status" value="1"/>
</dbReference>
<evidence type="ECO:0000256" key="1">
    <source>
        <dbReference type="ARBA" id="ARBA00006460"/>
    </source>
</evidence>
<dbReference type="Gene3D" id="3.30.1360.140">
    <property type="match status" value="1"/>
</dbReference>
<evidence type="ECO:0000313" key="10">
    <source>
        <dbReference type="EMBL" id="KAG2901272.1"/>
    </source>
</evidence>
<accession>A0A329RRR1</accession>
<dbReference type="GO" id="GO:0003899">
    <property type="term" value="F:DNA-directed RNA polymerase activity"/>
    <property type="evidence" value="ECO:0007669"/>
    <property type="project" value="UniProtKB-EC"/>
</dbReference>
<dbReference type="Proteomes" id="UP000697107">
    <property type="component" value="Unassembled WGS sequence"/>
</dbReference>
<dbReference type="EMBL" id="RCMK01000671">
    <property type="protein sequence ID" value="KAG2916902.1"/>
    <property type="molecule type" value="Genomic_DNA"/>
</dbReference>
<dbReference type="InterPro" id="IPR007073">
    <property type="entry name" value="RNA_pol_Rpb1_7"/>
</dbReference>
<reference evidence="13" key="2">
    <citation type="submission" date="2018-05" db="EMBL/GenBank/DDBJ databases">
        <title>Effector identification in a new, highly contiguous assembly of the strawberry crown rot pathogen Phytophthora cactorum.</title>
        <authorList>
            <person name="Armitage A.D."/>
            <person name="Nellist C.F."/>
            <person name="Bates H."/>
            <person name="Vickerstaff R.J."/>
            <person name="Harrison R.J."/>
        </authorList>
    </citation>
    <scope>NUCLEOTIDE SEQUENCE</scope>
    <source>
        <strain evidence="9">15-7</strain>
        <strain evidence="10">4032</strain>
        <strain evidence="11">4040</strain>
        <strain evidence="12">P415</strain>
        <strain evidence="13">P421</strain>
    </source>
</reference>
<dbReference type="Proteomes" id="UP000736787">
    <property type="component" value="Unassembled WGS sequence"/>
</dbReference>
<dbReference type="Gene3D" id="6.10.250.2940">
    <property type="match status" value="1"/>
</dbReference>
<evidence type="ECO:0000256" key="7">
    <source>
        <dbReference type="SAM" id="MobiDB-lite"/>
    </source>
</evidence>
<evidence type="ECO:0000313" key="12">
    <source>
        <dbReference type="EMBL" id="KAG2971278.1"/>
    </source>
</evidence>
<dbReference type="InterPro" id="IPR007083">
    <property type="entry name" value="RNA_pol_Rpb1_4"/>
</dbReference>
<evidence type="ECO:0000313" key="9">
    <source>
        <dbReference type="EMBL" id="KAG2850754.1"/>
    </source>
</evidence>
<dbReference type="Proteomes" id="UP000774804">
    <property type="component" value="Unassembled WGS sequence"/>
</dbReference>
<dbReference type="InterPro" id="IPR007066">
    <property type="entry name" value="RNA_pol_Rpb1_3"/>
</dbReference>
<dbReference type="Proteomes" id="UP000251314">
    <property type="component" value="Unassembled WGS sequence"/>
</dbReference>
<dbReference type="Pfam" id="PF04997">
    <property type="entry name" value="RNA_pol_Rpb1_1"/>
    <property type="match status" value="1"/>
</dbReference>
<dbReference type="InterPro" id="IPR007081">
    <property type="entry name" value="RNA_pol_Rpb1_5"/>
</dbReference>
<evidence type="ECO:0000313" key="14">
    <source>
        <dbReference type="EMBL" id="RAW26909.1"/>
    </source>
</evidence>
<evidence type="ECO:0000313" key="11">
    <source>
        <dbReference type="EMBL" id="KAG2916902.1"/>
    </source>
</evidence>
<dbReference type="InterPro" id="IPR006592">
    <property type="entry name" value="RNA_pol_N"/>
</dbReference>
<dbReference type="GO" id="GO:0006351">
    <property type="term" value="P:DNA-templated transcription"/>
    <property type="evidence" value="ECO:0007669"/>
    <property type="project" value="InterPro"/>
</dbReference>
<comment type="similarity">
    <text evidence="1 6">Belongs to the RNA polymerase beta' chain family.</text>
</comment>
<dbReference type="InterPro" id="IPR042102">
    <property type="entry name" value="RNA_pol_Rpb1_3_sf"/>
</dbReference>